<gene>
    <name evidence="1" type="ORF">FOF46_09100</name>
</gene>
<name>A0A554VLY7_9FLAO</name>
<dbReference type="EMBL" id="VLNR01000015">
    <property type="protein sequence ID" value="TSE09211.1"/>
    <property type="molecule type" value="Genomic_DNA"/>
</dbReference>
<organism evidence="1 2">
    <name type="scientific">Aquimarina algiphila</name>
    <dbReference type="NCBI Taxonomy" id="2047982"/>
    <lineage>
        <taxon>Bacteria</taxon>
        <taxon>Pseudomonadati</taxon>
        <taxon>Bacteroidota</taxon>
        <taxon>Flavobacteriia</taxon>
        <taxon>Flavobacteriales</taxon>
        <taxon>Flavobacteriaceae</taxon>
        <taxon>Aquimarina</taxon>
    </lineage>
</organism>
<dbReference type="RefSeq" id="WP_143916232.1">
    <property type="nucleotide sequence ID" value="NZ_CANMIK010000014.1"/>
</dbReference>
<comment type="caution">
    <text evidence="1">The sequence shown here is derived from an EMBL/GenBank/DDBJ whole genome shotgun (WGS) entry which is preliminary data.</text>
</comment>
<dbReference type="AlphaFoldDB" id="A0A554VLY7"/>
<accession>A0A554VLY7</accession>
<evidence type="ECO:0000313" key="1">
    <source>
        <dbReference type="EMBL" id="TSE09211.1"/>
    </source>
</evidence>
<evidence type="ECO:0000313" key="2">
    <source>
        <dbReference type="Proteomes" id="UP000318833"/>
    </source>
</evidence>
<keyword evidence="2" id="KW-1185">Reference proteome</keyword>
<dbReference type="OrthoDB" id="1491885at2"/>
<dbReference type="Proteomes" id="UP000318833">
    <property type="component" value="Unassembled WGS sequence"/>
</dbReference>
<dbReference type="Pfam" id="PF14127">
    <property type="entry name" value="DUF4294"/>
    <property type="match status" value="1"/>
</dbReference>
<proteinExistence type="predicted"/>
<dbReference type="InterPro" id="IPR025636">
    <property type="entry name" value="DUF4294"/>
</dbReference>
<protein>
    <submittedName>
        <fullName evidence="1">DUF4294 domain-containing protein</fullName>
    </submittedName>
</protein>
<reference evidence="1 2" key="1">
    <citation type="submission" date="2019-07" db="EMBL/GenBank/DDBJ databases">
        <title>The draft genome sequence of Aquimarina algiphila M91.</title>
        <authorList>
            <person name="Meng X."/>
        </authorList>
    </citation>
    <scope>NUCLEOTIDE SEQUENCE [LARGE SCALE GENOMIC DNA]</scope>
    <source>
        <strain evidence="1 2">M91</strain>
    </source>
</reference>
<sequence length="239" mass="28521">MSKHSILYITSLMFVSLLYSQKGTQKQIDTSLVDTTGFIQYYIIDGDTIPHEAINLDEVIILRRLKFKDKLSRRRYLILRRKTRKVYPYAKLAAERLTTLNNRLESIQSKKKKKRYIKILQKYMEEEFTAELKKLTRTEGQILVKLIYRQTGNTMFQLVKEYRSGWKAFWYNSTAKLFNISLKEKYDPINVEEDYWIEDILQRSFQSNILKEQKTVLGFSFYDLRNKWSDTTKTASGKN</sequence>